<dbReference type="AlphaFoldDB" id="A0A5C8KAH6"/>
<evidence type="ECO:0000313" key="7">
    <source>
        <dbReference type="EMBL" id="TXK46379.1"/>
    </source>
</evidence>
<dbReference type="GO" id="GO:0016787">
    <property type="term" value="F:hydrolase activity"/>
    <property type="evidence" value="ECO:0007669"/>
    <property type="project" value="UniProtKB-KW"/>
</dbReference>
<dbReference type="EMBL" id="VRTY01000035">
    <property type="protein sequence ID" value="TXK46379.1"/>
    <property type="molecule type" value="Genomic_DNA"/>
</dbReference>
<evidence type="ECO:0000313" key="8">
    <source>
        <dbReference type="Proteomes" id="UP000321926"/>
    </source>
</evidence>
<sequence length="199" mass="22980">MNEGAWFDSNIVSYNYLERVQPQYDFIVIDEVQDITIVQLEVIRRALHKPTDFILCGDSNQIVHPNFFSWSQIKTVFYQEELSGNIVRILATNYRNTPEVTNIANKLLLVKNARFGSIDKESTYLVKPNSKHHGAVEFFENKPKVRETLNQRTRHSARIAVLVMRNEDKAEAAKHFDTPLLFSVKEAKGWSTKALYCST</sequence>
<dbReference type="InterPro" id="IPR014016">
    <property type="entry name" value="UvrD-like_ATP-bd"/>
</dbReference>
<keyword evidence="3" id="KW-0347">Helicase</keyword>
<dbReference type="SUPFAM" id="SSF52540">
    <property type="entry name" value="P-loop containing nucleoside triphosphate hydrolases"/>
    <property type="match status" value="1"/>
</dbReference>
<feature type="domain" description="UvrD-like helicase ATP-binding" evidence="6">
    <location>
        <begin position="16"/>
        <end position="63"/>
    </location>
</feature>
<protein>
    <recommendedName>
        <fullName evidence="5">DNA 3'-5' helicase II</fullName>
    </recommendedName>
</protein>
<name>A0A5C8KAH6_9BACT</name>
<dbReference type="OrthoDB" id="9809039at2"/>
<keyword evidence="4" id="KW-0067">ATP-binding</keyword>
<dbReference type="InterPro" id="IPR027417">
    <property type="entry name" value="P-loop_NTPase"/>
</dbReference>
<keyword evidence="8" id="KW-1185">Reference proteome</keyword>
<dbReference type="PANTHER" id="PTHR11070">
    <property type="entry name" value="UVRD / RECB / PCRA DNA HELICASE FAMILY MEMBER"/>
    <property type="match status" value="1"/>
</dbReference>
<proteinExistence type="predicted"/>
<dbReference type="GO" id="GO:0005524">
    <property type="term" value="F:ATP binding"/>
    <property type="evidence" value="ECO:0007669"/>
    <property type="project" value="UniProtKB-KW"/>
</dbReference>
<gene>
    <name evidence="7" type="ORF">FVR03_10860</name>
</gene>
<evidence type="ECO:0000256" key="5">
    <source>
        <dbReference type="ARBA" id="ARBA00034923"/>
    </source>
</evidence>
<evidence type="ECO:0000256" key="1">
    <source>
        <dbReference type="ARBA" id="ARBA00022741"/>
    </source>
</evidence>
<dbReference type="GO" id="GO:0043138">
    <property type="term" value="F:3'-5' DNA helicase activity"/>
    <property type="evidence" value="ECO:0007669"/>
    <property type="project" value="TreeGrafter"/>
</dbReference>
<accession>A0A5C8KAH6</accession>
<organism evidence="7 8">
    <name type="scientific">Pontibacter qinzhouensis</name>
    <dbReference type="NCBI Taxonomy" id="2603253"/>
    <lineage>
        <taxon>Bacteria</taxon>
        <taxon>Pseudomonadati</taxon>
        <taxon>Bacteroidota</taxon>
        <taxon>Cytophagia</taxon>
        <taxon>Cytophagales</taxon>
        <taxon>Hymenobacteraceae</taxon>
        <taxon>Pontibacter</taxon>
    </lineage>
</organism>
<reference evidence="7 8" key="1">
    <citation type="submission" date="2019-08" db="EMBL/GenBank/DDBJ databases">
        <authorList>
            <person name="Shi S."/>
        </authorList>
    </citation>
    <scope>NUCLEOTIDE SEQUENCE [LARGE SCALE GENOMIC DNA]</scope>
    <source>
        <strain evidence="7 8">GY10130</strain>
    </source>
</reference>
<evidence type="ECO:0000256" key="4">
    <source>
        <dbReference type="ARBA" id="ARBA00022840"/>
    </source>
</evidence>
<dbReference type="InterPro" id="IPR000212">
    <property type="entry name" value="DNA_helicase_UvrD/REP"/>
</dbReference>
<evidence type="ECO:0000259" key="6">
    <source>
        <dbReference type="Pfam" id="PF00580"/>
    </source>
</evidence>
<keyword evidence="1" id="KW-0547">Nucleotide-binding</keyword>
<dbReference type="PANTHER" id="PTHR11070:SF2">
    <property type="entry name" value="ATP-DEPENDENT DNA HELICASE SRS2"/>
    <property type="match status" value="1"/>
</dbReference>
<dbReference type="Proteomes" id="UP000321926">
    <property type="component" value="Unassembled WGS sequence"/>
</dbReference>
<dbReference type="GO" id="GO:0003677">
    <property type="term" value="F:DNA binding"/>
    <property type="evidence" value="ECO:0007669"/>
    <property type="project" value="InterPro"/>
</dbReference>
<evidence type="ECO:0000256" key="2">
    <source>
        <dbReference type="ARBA" id="ARBA00022801"/>
    </source>
</evidence>
<evidence type="ECO:0000256" key="3">
    <source>
        <dbReference type="ARBA" id="ARBA00022806"/>
    </source>
</evidence>
<comment type="caution">
    <text evidence="7">The sequence shown here is derived from an EMBL/GenBank/DDBJ whole genome shotgun (WGS) entry which is preliminary data.</text>
</comment>
<keyword evidence="2" id="KW-0378">Hydrolase</keyword>
<dbReference type="Gene3D" id="3.40.50.300">
    <property type="entry name" value="P-loop containing nucleotide triphosphate hydrolases"/>
    <property type="match status" value="1"/>
</dbReference>
<dbReference type="RefSeq" id="WP_147921774.1">
    <property type="nucleotide sequence ID" value="NZ_VRTY01000035.1"/>
</dbReference>
<dbReference type="GO" id="GO:0000725">
    <property type="term" value="P:recombinational repair"/>
    <property type="evidence" value="ECO:0007669"/>
    <property type="project" value="TreeGrafter"/>
</dbReference>
<dbReference type="Pfam" id="PF00580">
    <property type="entry name" value="UvrD-helicase"/>
    <property type="match status" value="1"/>
</dbReference>